<keyword evidence="4" id="KW-0378">Hydrolase</keyword>
<dbReference type="Pfam" id="PF05193">
    <property type="entry name" value="Peptidase_M16_C"/>
    <property type="match status" value="1"/>
</dbReference>
<feature type="domain" description="Peptidase M16 C-terminal" evidence="8">
    <location>
        <begin position="238"/>
        <end position="416"/>
    </location>
</feature>
<dbReference type="InterPro" id="IPR007863">
    <property type="entry name" value="Peptidase_M16_C"/>
</dbReference>
<keyword evidence="3" id="KW-0479">Metal-binding</keyword>
<dbReference type="InterPro" id="IPR011249">
    <property type="entry name" value="Metalloenz_LuxS/M16"/>
</dbReference>
<dbReference type="GO" id="GO:0046872">
    <property type="term" value="F:metal ion binding"/>
    <property type="evidence" value="ECO:0007669"/>
    <property type="project" value="UniProtKB-KW"/>
</dbReference>
<organism evidence="11 12">
    <name type="scientific">Metschnikowia aff. pulcherrima</name>
    <dbReference type="NCBI Taxonomy" id="2163413"/>
    <lineage>
        <taxon>Eukaryota</taxon>
        <taxon>Fungi</taxon>
        <taxon>Dikarya</taxon>
        <taxon>Ascomycota</taxon>
        <taxon>Saccharomycotina</taxon>
        <taxon>Pichiomycetes</taxon>
        <taxon>Metschnikowiaceae</taxon>
        <taxon>Metschnikowia</taxon>
    </lineage>
</organism>
<protein>
    <submittedName>
        <fullName evidence="11">Insulysin</fullName>
    </submittedName>
</protein>
<dbReference type="STRING" id="2163413.A0A4V1AE91"/>
<dbReference type="Pfam" id="PF16187">
    <property type="entry name" value="Peptidase_M16_M"/>
    <property type="match status" value="1"/>
</dbReference>
<dbReference type="GO" id="GO:0005739">
    <property type="term" value="C:mitochondrion"/>
    <property type="evidence" value="ECO:0007669"/>
    <property type="project" value="TreeGrafter"/>
</dbReference>
<keyword evidence="2" id="KW-0645">Protease</keyword>
<evidence type="ECO:0000259" key="8">
    <source>
        <dbReference type="Pfam" id="PF05193"/>
    </source>
</evidence>
<feature type="domain" description="Peptidase M16 N-terminal" evidence="7">
    <location>
        <begin position="74"/>
        <end position="212"/>
    </location>
</feature>
<evidence type="ECO:0000259" key="7">
    <source>
        <dbReference type="Pfam" id="PF00675"/>
    </source>
</evidence>
<keyword evidence="12" id="KW-1185">Reference proteome</keyword>
<dbReference type="GO" id="GO:0043171">
    <property type="term" value="P:peptide catabolic process"/>
    <property type="evidence" value="ECO:0007669"/>
    <property type="project" value="TreeGrafter"/>
</dbReference>
<evidence type="ECO:0000256" key="2">
    <source>
        <dbReference type="ARBA" id="ARBA00022670"/>
    </source>
</evidence>
<dbReference type="PANTHER" id="PTHR43690:SF18">
    <property type="entry name" value="INSULIN-DEGRADING ENZYME-RELATED"/>
    <property type="match status" value="1"/>
</dbReference>
<evidence type="ECO:0000259" key="10">
    <source>
        <dbReference type="Pfam" id="PF22456"/>
    </source>
</evidence>
<dbReference type="FunFam" id="3.30.830.10:FF:000005">
    <property type="entry name" value="nardilysin isoform X1"/>
    <property type="match status" value="1"/>
</dbReference>
<keyword evidence="5" id="KW-0862">Zinc</keyword>
<reference evidence="12" key="1">
    <citation type="submission" date="2019-03" db="EMBL/GenBank/DDBJ databases">
        <title>Snf2 controls pulcherriminic acid biosynthesis and connects pigmentation and antifungal activity of the yeast Metschnikowia pulcherrima.</title>
        <authorList>
            <person name="Gore-Lloyd D."/>
            <person name="Sumann I."/>
            <person name="Brachmann A.O."/>
            <person name="Schneeberger K."/>
            <person name="Ortiz-Merino R.A."/>
            <person name="Moreno-Beltran M."/>
            <person name="Schlaefli M."/>
            <person name="Kirner P."/>
            <person name="Santos Kron A."/>
            <person name="Wolfe K.H."/>
            <person name="Piel J."/>
            <person name="Ahrens C.H."/>
            <person name="Henk D."/>
            <person name="Freimoser F.M."/>
        </authorList>
    </citation>
    <scope>NUCLEOTIDE SEQUENCE [LARGE SCALE GENOMIC DNA]</scope>
    <source>
        <strain evidence="12">APC 1.2</strain>
    </source>
</reference>
<dbReference type="Gene3D" id="3.30.830.10">
    <property type="entry name" value="Metalloenzyme, LuxS/M16 peptidase-like"/>
    <property type="match status" value="4"/>
</dbReference>
<evidence type="ECO:0000313" key="12">
    <source>
        <dbReference type="Proteomes" id="UP000292447"/>
    </source>
</evidence>
<name>A0A4V1AE91_9ASCO</name>
<feature type="domain" description="Peptidase M16 middle/third" evidence="9">
    <location>
        <begin position="424"/>
        <end position="709"/>
    </location>
</feature>
<dbReference type="GO" id="GO:0051603">
    <property type="term" value="P:proteolysis involved in protein catabolic process"/>
    <property type="evidence" value="ECO:0007669"/>
    <property type="project" value="TreeGrafter"/>
</dbReference>
<dbReference type="FunFam" id="3.30.830.10:FF:000004">
    <property type="entry name" value="Putative insulin-degrading enzyme"/>
    <property type="match status" value="1"/>
</dbReference>
<evidence type="ECO:0000256" key="6">
    <source>
        <dbReference type="ARBA" id="ARBA00023049"/>
    </source>
</evidence>
<gene>
    <name evidence="11" type="primary">MPUL0C03610</name>
    <name evidence="11" type="ORF">METSCH_C03610</name>
</gene>
<evidence type="ECO:0000256" key="5">
    <source>
        <dbReference type="ARBA" id="ARBA00022833"/>
    </source>
</evidence>
<evidence type="ECO:0000256" key="3">
    <source>
        <dbReference type="ARBA" id="ARBA00022723"/>
    </source>
</evidence>
<comment type="similarity">
    <text evidence="1">Belongs to the peptidase M16 family.</text>
</comment>
<dbReference type="EMBL" id="CP034458">
    <property type="protein sequence ID" value="QBM88393.1"/>
    <property type="molecule type" value="Genomic_DNA"/>
</dbReference>
<dbReference type="GO" id="GO:0005829">
    <property type="term" value="C:cytosol"/>
    <property type="evidence" value="ECO:0007669"/>
    <property type="project" value="TreeGrafter"/>
</dbReference>
<dbReference type="Proteomes" id="UP000292447">
    <property type="component" value="Chromosome III"/>
</dbReference>
<keyword evidence="6" id="KW-0482">Metalloprotease</keyword>
<dbReference type="PANTHER" id="PTHR43690">
    <property type="entry name" value="NARDILYSIN"/>
    <property type="match status" value="1"/>
</dbReference>
<evidence type="ECO:0000256" key="4">
    <source>
        <dbReference type="ARBA" id="ARBA00022801"/>
    </source>
</evidence>
<feature type="domain" description="Coenzyme PQQ synthesis protein F-like C-terminal lobe" evidence="10">
    <location>
        <begin position="826"/>
        <end position="926"/>
    </location>
</feature>
<sequence length="1106" mass="126396">MLTGKTSTRAFSYRKNWISTCKTHTGTLQNTYTKKNTLEMSQYTVLAENAAIEKPVLDDRKYRMLKLTRNDLHVLIISDPATDKSGAALDVNVGSFADKKYGVPGLAHFCEHLLFMGTQKYPEENEYASFLAQNLGHSNAYTAAEHTNYYFEVGASHLKGALDRFAQFFISPLFSTSCKDREIRAVDSENKKNLQNDLWRMYQLEKLTSNPKHPFNGFSTGNLATLHDEPTSRGVNVRDVLLQFYREQYLANLMSLVILGAEPLDELTACAVDMFSMVPNAALPRPNYDGEVVYAPEQLGKLLKAKLIMDTNKLELSFMIPDDMEQHWQTKPGQYYSHLLGHESKGSLCFHLKEKNWITSLSAGNMKVCQGNSLFMVEAELTPEGLHNWQDIVVHVFEYLKLVHSHEPQEWIWKEVSDMSRIDFRFKQKLATSQTVLRMSNNLYKFAEGASIPPASLLNHTVLTDFDANKIKRYGSFLVPTNFRASLTSQLFEGLPLTEKWYGSEYALEEIPEKLAETIKSVSLNDHFHMAAPNRFIPEDFTVFGKKTDRPLGHPYLLSDTNKHETWYKQDDTFEVPKGYISLNIHTPTLGETVEAAVLGHLWTDMLDDDLNDVKYYAELVGLHCSIYQGRRSVTVKVGGYNDKLPAFLQKILECLIAFHPKQDRFESIKYKLAQDFKNFGYSTPYSQIGARFMQLFNDKTYTVEDKLEYIKKTQFEDLRAFSQSQLWSEGVFVQTLIHGNFEYSTARDVHDSIERIFGPTESVALTKEKAREIVKFESHTLAAAENSRYEIELGDANNINSCIEYYVQIGKLGAENTKLRVLTDLLGVMIHEPCFNQLRTKEQLGYVVFSGYRQNRSEFGFRILIQSERSCEYLEYRIVEFFKKFKAAHLGEHLTEDAFEKFKSALKVKKLTKLKNLNEECSRFWNAINDGFYDFEQKANDVDVLENITRSEFLSFFDHYLDFTNKGKPPILSVYLKSQKVPAFNGEKALSAAIFNFIYEHDLDVNSDAVDKILGQNEGNTEQAISEIIAAAKESGESSHDWSDIQQKFTAHVTERASAPVPAKYPEGTLILSEADFKKTHAKAGYPSPVKDLALFYYPHEDAHL</sequence>
<dbReference type="InterPro" id="IPR032632">
    <property type="entry name" value="Peptidase_M16_M"/>
</dbReference>
<dbReference type="InterPro" id="IPR054734">
    <property type="entry name" value="PqqF-like_C_4"/>
</dbReference>
<dbReference type="Pfam" id="PF00675">
    <property type="entry name" value="Peptidase_M16"/>
    <property type="match status" value="1"/>
</dbReference>
<dbReference type="InterPro" id="IPR011765">
    <property type="entry name" value="Pept_M16_N"/>
</dbReference>
<evidence type="ECO:0000313" key="11">
    <source>
        <dbReference type="EMBL" id="QBM88393.1"/>
    </source>
</evidence>
<accession>A0A4V1AE91</accession>
<dbReference type="AlphaFoldDB" id="A0A4V1AE91"/>
<dbReference type="GO" id="GO:0004222">
    <property type="term" value="F:metalloendopeptidase activity"/>
    <property type="evidence" value="ECO:0007669"/>
    <property type="project" value="TreeGrafter"/>
</dbReference>
<evidence type="ECO:0000256" key="1">
    <source>
        <dbReference type="ARBA" id="ARBA00007261"/>
    </source>
</evidence>
<dbReference type="SUPFAM" id="SSF63411">
    <property type="entry name" value="LuxS/MPP-like metallohydrolase"/>
    <property type="match status" value="4"/>
</dbReference>
<dbReference type="Pfam" id="PF22456">
    <property type="entry name" value="PqqF-like_C_4"/>
    <property type="match status" value="1"/>
</dbReference>
<proteinExistence type="inferred from homology"/>
<evidence type="ECO:0000259" key="9">
    <source>
        <dbReference type="Pfam" id="PF16187"/>
    </source>
</evidence>
<dbReference type="InterPro" id="IPR050626">
    <property type="entry name" value="Peptidase_M16"/>
</dbReference>